<keyword evidence="2" id="KW-1185">Reference proteome</keyword>
<evidence type="ECO:0000313" key="1">
    <source>
        <dbReference type="EMBL" id="KII64606.1"/>
    </source>
</evidence>
<proteinExistence type="predicted"/>
<comment type="caution">
    <text evidence="1">The sequence shown here is derived from an EMBL/GenBank/DDBJ whole genome shotgun (WGS) entry which is preliminary data.</text>
</comment>
<evidence type="ECO:0000313" key="2">
    <source>
        <dbReference type="Proteomes" id="UP000031668"/>
    </source>
</evidence>
<name>A0A0C2MC83_THEKT</name>
<protein>
    <submittedName>
        <fullName evidence="1">Uncharacterized protein</fullName>
    </submittedName>
</protein>
<dbReference type="AlphaFoldDB" id="A0A0C2MC83"/>
<reference evidence="1 2" key="1">
    <citation type="journal article" date="2014" name="Genome Biol. Evol.">
        <title>The genome of the myxosporean Thelohanellus kitauei shows adaptations to nutrient acquisition within its fish host.</title>
        <authorList>
            <person name="Yang Y."/>
            <person name="Xiong J."/>
            <person name="Zhou Z."/>
            <person name="Huo F."/>
            <person name="Miao W."/>
            <person name="Ran C."/>
            <person name="Liu Y."/>
            <person name="Zhang J."/>
            <person name="Feng J."/>
            <person name="Wang M."/>
            <person name="Wang M."/>
            <person name="Wang L."/>
            <person name="Yao B."/>
        </authorList>
    </citation>
    <scope>NUCLEOTIDE SEQUENCE [LARGE SCALE GENOMIC DNA]</scope>
    <source>
        <strain evidence="1">Wuqing</strain>
    </source>
</reference>
<dbReference type="Proteomes" id="UP000031668">
    <property type="component" value="Unassembled WGS sequence"/>
</dbReference>
<accession>A0A0C2MC83</accession>
<gene>
    <name evidence="1" type="ORF">RF11_07607</name>
</gene>
<sequence length="102" mass="11661">MIQTKTLKGMVLICWFDKLVNIQESSVHTAADTCTLLIYESTCLSKRSVQMFIRRLQLIYQAIDAEATKENYKSSNQLVNVVDKLKIFKRGLSVTLQKSGWS</sequence>
<organism evidence="1 2">
    <name type="scientific">Thelohanellus kitauei</name>
    <name type="common">Myxosporean</name>
    <dbReference type="NCBI Taxonomy" id="669202"/>
    <lineage>
        <taxon>Eukaryota</taxon>
        <taxon>Metazoa</taxon>
        <taxon>Cnidaria</taxon>
        <taxon>Myxozoa</taxon>
        <taxon>Myxosporea</taxon>
        <taxon>Bivalvulida</taxon>
        <taxon>Platysporina</taxon>
        <taxon>Myxobolidae</taxon>
        <taxon>Thelohanellus</taxon>
    </lineage>
</organism>
<dbReference type="EMBL" id="JWZT01004170">
    <property type="protein sequence ID" value="KII64606.1"/>
    <property type="molecule type" value="Genomic_DNA"/>
</dbReference>